<comment type="caution">
    <text evidence="3">The sequence shown here is derived from an EMBL/GenBank/DDBJ whole genome shotgun (WGS) entry which is preliminary data.</text>
</comment>
<dbReference type="FunCoup" id="A0A2N3N3F8">
    <property type="interactions" value="137"/>
</dbReference>
<dbReference type="OrthoDB" id="359154at2759"/>
<dbReference type="GO" id="GO:0005840">
    <property type="term" value="C:ribosome"/>
    <property type="evidence" value="ECO:0007669"/>
    <property type="project" value="InterPro"/>
</dbReference>
<dbReference type="GO" id="GO:0006412">
    <property type="term" value="P:translation"/>
    <property type="evidence" value="ECO:0007669"/>
    <property type="project" value="InterPro"/>
</dbReference>
<dbReference type="GO" id="GO:0003735">
    <property type="term" value="F:structural constituent of ribosome"/>
    <property type="evidence" value="ECO:0007669"/>
    <property type="project" value="InterPro"/>
</dbReference>
<evidence type="ECO:0008006" key="5">
    <source>
        <dbReference type="Google" id="ProtNLM"/>
    </source>
</evidence>
<sequence>MDKLVKRTLKAERQVARRLKNQSNKAYRRELRDRVRRAKSAVEDLNKNVSEARRARHERWELGPLAPNRTVDLGHGVVTEHARTARQTTEFLLRPFELEARCGWAGGVKFLNLAVGDRVVITEGHDKGNIDTISAIHTSTGTVELKEHGKLVAKSPDWLIGKKLNGDQSYPERSVAPMAIPISAIRLVHPITDPETGVTRDVIIRSLRHANVRRDRLTKATEWDRYVPGVNVIIPWPEKTDPEEVQYKADTARKDVAEATFVPTLLRPPMPETLINELRNQYSRFRTRHEPWYLEKKEAEANSVKEQKKAVATMLTPLEEFNRKQRELRKRVGQPVLTEAMMERIGAVIAKNRTRMLESSGISKSS</sequence>
<evidence type="ECO:0000256" key="1">
    <source>
        <dbReference type="ARBA" id="ARBA00010618"/>
    </source>
</evidence>
<reference evidence="3 4" key="1">
    <citation type="journal article" date="2017" name="G3 (Bethesda)">
        <title>First Draft Genome Sequence of the Pathogenic Fungus Lomentospora prolificans (Formerly Scedosporium prolificans).</title>
        <authorList>
            <person name="Luo R."/>
            <person name="Zimin A."/>
            <person name="Workman R."/>
            <person name="Fan Y."/>
            <person name="Pertea G."/>
            <person name="Grossman N."/>
            <person name="Wear M.P."/>
            <person name="Jia B."/>
            <person name="Miller H."/>
            <person name="Casadevall A."/>
            <person name="Timp W."/>
            <person name="Zhang S.X."/>
            <person name="Salzberg S.L."/>
        </authorList>
    </citation>
    <scope>NUCLEOTIDE SEQUENCE [LARGE SCALE GENOMIC DNA]</scope>
    <source>
        <strain evidence="3 4">JHH-5317</strain>
    </source>
</reference>
<proteinExistence type="inferred from homology"/>
<evidence type="ECO:0000256" key="2">
    <source>
        <dbReference type="SAM" id="Coils"/>
    </source>
</evidence>
<accession>A0A2N3N3F8</accession>
<dbReference type="SUPFAM" id="SSF50104">
    <property type="entry name" value="Translation proteins SH3-like domain"/>
    <property type="match status" value="1"/>
</dbReference>
<gene>
    <name evidence="3" type="ORF">jhhlp_005538</name>
</gene>
<dbReference type="Pfam" id="PF22682">
    <property type="entry name" value="Ribosomal_uL24m-like"/>
    <property type="match status" value="1"/>
</dbReference>
<keyword evidence="2" id="KW-0175">Coiled coil</keyword>
<protein>
    <recommendedName>
        <fullName evidence="5">KOW domain-containing protein</fullName>
    </recommendedName>
</protein>
<organism evidence="3 4">
    <name type="scientific">Lomentospora prolificans</name>
    <dbReference type="NCBI Taxonomy" id="41688"/>
    <lineage>
        <taxon>Eukaryota</taxon>
        <taxon>Fungi</taxon>
        <taxon>Dikarya</taxon>
        <taxon>Ascomycota</taxon>
        <taxon>Pezizomycotina</taxon>
        <taxon>Sordariomycetes</taxon>
        <taxon>Hypocreomycetidae</taxon>
        <taxon>Microascales</taxon>
        <taxon>Microascaceae</taxon>
        <taxon>Lomentospora</taxon>
    </lineage>
</organism>
<name>A0A2N3N3F8_9PEZI</name>
<dbReference type="VEuPathDB" id="FungiDB:jhhlp_005538"/>
<dbReference type="AlphaFoldDB" id="A0A2N3N3F8"/>
<dbReference type="STRING" id="41688.A0A2N3N3F8"/>
<evidence type="ECO:0000313" key="4">
    <source>
        <dbReference type="Proteomes" id="UP000233524"/>
    </source>
</evidence>
<dbReference type="Proteomes" id="UP000233524">
    <property type="component" value="Unassembled WGS sequence"/>
</dbReference>
<dbReference type="InterPro" id="IPR003256">
    <property type="entry name" value="Ribosomal_uL24"/>
</dbReference>
<dbReference type="InParanoid" id="A0A2N3N3F8"/>
<keyword evidence="4" id="KW-1185">Reference proteome</keyword>
<dbReference type="EMBL" id="NLAX01000701">
    <property type="protein sequence ID" value="PKS06942.1"/>
    <property type="molecule type" value="Genomic_DNA"/>
</dbReference>
<evidence type="ECO:0000313" key="3">
    <source>
        <dbReference type="EMBL" id="PKS06942.1"/>
    </source>
</evidence>
<dbReference type="InterPro" id="IPR008991">
    <property type="entry name" value="Translation_prot_SH3-like_sf"/>
</dbReference>
<comment type="similarity">
    <text evidence="1">Belongs to the universal ribosomal protein uL24 family.</text>
</comment>
<feature type="coiled-coil region" evidence="2">
    <location>
        <begin position="28"/>
        <end position="55"/>
    </location>
</feature>
<dbReference type="PANTHER" id="PTHR12903">
    <property type="entry name" value="MITOCHONDRIAL RIBOSOMAL PROTEIN L24"/>
    <property type="match status" value="1"/>
</dbReference>